<dbReference type="Gene3D" id="1.10.10.60">
    <property type="entry name" value="Homeodomain-like"/>
    <property type="match status" value="1"/>
</dbReference>
<dbReference type="InterPro" id="IPR019787">
    <property type="entry name" value="Znf_PHD-finger"/>
</dbReference>
<feature type="region of interest" description="Disordered" evidence="7">
    <location>
        <begin position="592"/>
        <end position="614"/>
    </location>
</feature>
<dbReference type="Gene3D" id="3.30.50.10">
    <property type="entry name" value="Erythroid Transcription Factor GATA-1, subunit A"/>
    <property type="match status" value="1"/>
</dbReference>
<evidence type="ECO:0000256" key="1">
    <source>
        <dbReference type="ARBA" id="ARBA00022723"/>
    </source>
</evidence>
<dbReference type="GO" id="GO:0036205">
    <property type="term" value="P:histone catabolic process"/>
    <property type="evidence" value="ECO:0007669"/>
    <property type="project" value="TreeGrafter"/>
</dbReference>
<proteinExistence type="predicted"/>
<dbReference type="Gene3D" id="2.30.30.490">
    <property type="match status" value="1"/>
</dbReference>
<protein>
    <submittedName>
        <fullName evidence="14">Uncharacterized protein</fullName>
    </submittedName>
</protein>
<reference evidence="14" key="1">
    <citation type="journal article" date="2014" name="Genome Announc.">
        <title>De novo whole-genome sequence and genome annotation of Lichtheimia ramosa.</title>
        <authorList>
            <person name="Linde J."/>
            <person name="Schwartze V."/>
            <person name="Binder U."/>
            <person name="Lass-Florl C."/>
            <person name="Voigt K."/>
            <person name="Horn F."/>
        </authorList>
    </citation>
    <scope>NUCLEOTIDE SEQUENCE</scope>
    <source>
        <strain evidence="14">JMRC FSU:6197</strain>
    </source>
</reference>
<feature type="compositionally biased region" description="Polar residues" evidence="7">
    <location>
        <begin position="267"/>
        <end position="293"/>
    </location>
</feature>
<dbReference type="Pfam" id="PF13832">
    <property type="entry name" value="zf-HC5HC2H_2"/>
    <property type="match status" value="1"/>
</dbReference>
<evidence type="ECO:0000259" key="10">
    <source>
        <dbReference type="PROSITE" id="PS51038"/>
    </source>
</evidence>
<dbReference type="Gene3D" id="3.30.40.10">
    <property type="entry name" value="Zinc/RING finger domain, C3HC4 (zinc finger)"/>
    <property type="match status" value="2"/>
</dbReference>
<feature type="domain" description="ELM2" evidence="11">
    <location>
        <begin position="349"/>
        <end position="504"/>
    </location>
</feature>
<dbReference type="GO" id="GO:0048189">
    <property type="term" value="C:Lid2 complex"/>
    <property type="evidence" value="ECO:0007669"/>
    <property type="project" value="TreeGrafter"/>
</dbReference>
<feature type="domain" description="PHD-type" evidence="8">
    <location>
        <begin position="738"/>
        <end position="786"/>
    </location>
</feature>
<feature type="domain" description="PHD-type" evidence="8">
    <location>
        <begin position="176"/>
        <end position="228"/>
    </location>
</feature>
<evidence type="ECO:0000256" key="4">
    <source>
        <dbReference type="ARBA" id="ARBA00023125"/>
    </source>
</evidence>
<gene>
    <name evidence="14" type="ORF">LRAMOSA07133</name>
</gene>
<dbReference type="InterPro" id="IPR011011">
    <property type="entry name" value="Znf_FYVE_PHD"/>
</dbReference>
<feature type="domain" description="BAH" evidence="10">
    <location>
        <begin position="19"/>
        <end position="138"/>
    </location>
</feature>
<dbReference type="SUPFAM" id="SSF46689">
    <property type="entry name" value="Homeodomain-like"/>
    <property type="match status" value="1"/>
</dbReference>
<dbReference type="PROSITE" id="PS50016">
    <property type="entry name" value="ZF_PHD_2"/>
    <property type="match status" value="2"/>
</dbReference>
<dbReference type="SUPFAM" id="SSF57716">
    <property type="entry name" value="Glucocorticoid receptor-like (DNA-binding domain)"/>
    <property type="match status" value="1"/>
</dbReference>
<feature type="compositionally biased region" description="Polar residues" evidence="7">
    <location>
        <begin position="368"/>
        <end position="381"/>
    </location>
</feature>
<evidence type="ECO:0000259" key="9">
    <source>
        <dbReference type="PROSITE" id="PS50114"/>
    </source>
</evidence>
<dbReference type="Pfam" id="PF13831">
    <property type="entry name" value="PHD_2"/>
    <property type="match status" value="1"/>
</dbReference>
<evidence type="ECO:0000313" key="14">
    <source>
        <dbReference type="EMBL" id="CDS04178.1"/>
    </source>
</evidence>
<feature type="compositionally biased region" description="Low complexity" evidence="7">
    <location>
        <begin position="988"/>
        <end position="1013"/>
    </location>
</feature>
<keyword evidence="1" id="KW-0479">Metal-binding</keyword>
<evidence type="ECO:0000256" key="6">
    <source>
        <dbReference type="PROSITE-ProRule" id="PRU00094"/>
    </source>
</evidence>
<dbReference type="InterPro" id="IPR013083">
    <property type="entry name" value="Znf_RING/FYVE/PHD"/>
</dbReference>
<dbReference type="AlphaFoldDB" id="A0A077WDA7"/>
<dbReference type="PROSITE" id="PS50114">
    <property type="entry name" value="GATA_ZN_FINGER_2"/>
    <property type="match status" value="1"/>
</dbReference>
<evidence type="ECO:0000259" key="11">
    <source>
        <dbReference type="PROSITE" id="PS51156"/>
    </source>
</evidence>
<dbReference type="OrthoDB" id="336088at2759"/>
<dbReference type="CDD" id="cd15497">
    <property type="entry name" value="PHD1_Snt2p_like"/>
    <property type="match status" value="1"/>
</dbReference>
<dbReference type="InterPro" id="IPR034732">
    <property type="entry name" value="EPHD"/>
</dbReference>
<dbReference type="InterPro" id="IPR001005">
    <property type="entry name" value="SANT/Myb"/>
</dbReference>
<sequence length="1062" mass="120900">MSDSKASLPITEATLNDGSTIAVNDHVYLQPEHLGECYYIGRVMEFCGGNAKRRGLQARIAWYNRPKDVMGGRSYDPRLLVATMHSDLNPVSSIRGKCTVTHKHYIPRGKLEQYKKQDNHFYYHQLYDRYMQRLYDVIPCELVQNVPTNVQEALYERYQFIVVEQGKASADLTVARRTCCVCHDWCASASSVKCAACQNNYHMSCVNPPLSRKPPKGFAWQCAFCSRKEFQDVDTMKSQQQQQQSNKPTPRATNTTTTKAVAKRQTRTSARIQSQQLMPTTSADKNLDMIQNTPSPPPTLSDTKLNPSNEKDRSHHDMRMTHMWPFRYFGFHTDMQDILDIDDRIYPRARSRIGPRYQAEPIDEFPLTESSSRHVTPTNQTSPPPPSSSSSSLRAASASKGRSKKLEKRGRPRKKRFESSPDILEEELQEGPVERGTDATVTPIFSQPSRLDEATLDQYMTQAMSLPSFTIPVCSVDLKTRIIQELERHDYNTQDALQAVSKLTSDDFPHAVEWTPEEVESFEKAITLYGHDLFRVGRKVPSKKHADVVRYFYQWKKTDRYEPVYSQWTTIYKPTKRFKKFIDNKLVVEEENDVSRMPTDDGDEEEEESDSEHDATVVHVDAQTMRSFQCANCLAIDSIRWRRMPTDIDRKRKQFRQVLCDACGEYWLKYGVMRKTAAMLDNKHALQRGGVKRGNNMIKDLPTTLPITTLQTMNGNGSMKRKRVDSGLMTKKRLMFEPIPCAVCTILEPHDPLFICYDCGMSVHRDCYGISQESKDNWVCNVCENKRSPTASYHYECILCKNPPSSAYQQPLKKTSSYNWAHVLCAICIPEIKFVDAVHLDTIEYIPAIDAWRWEKVCHLCHRQEGACVKCDECEKSVHVQCAIQNGYNVGFEIISSLDSEGVVNAGRFGNGLAQGEMVPQVCCPEHNLSHKQWIQLSARDVDGESCISVYATLYKQVEPGTTPAMRRYKALVLSSGAPYSPPYKQDPLPLTSQSDTSTSSSSPSSPPSSTLSIHNPPSSWQPTCSQCPVEISPMWWPSIDEPSSGKMLCHRCYWKHKQDVS</sequence>
<evidence type="ECO:0000259" key="8">
    <source>
        <dbReference type="PROSITE" id="PS50016"/>
    </source>
</evidence>
<organism evidence="14">
    <name type="scientific">Lichtheimia ramosa</name>
    <dbReference type="NCBI Taxonomy" id="688394"/>
    <lineage>
        <taxon>Eukaryota</taxon>
        <taxon>Fungi</taxon>
        <taxon>Fungi incertae sedis</taxon>
        <taxon>Mucoromycota</taxon>
        <taxon>Mucoromycotina</taxon>
        <taxon>Mucoromycetes</taxon>
        <taxon>Mucorales</taxon>
        <taxon>Lichtheimiaceae</taxon>
        <taxon>Lichtheimia</taxon>
    </lineage>
</organism>
<dbReference type="Pfam" id="PF00628">
    <property type="entry name" value="PHD"/>
    <property type="match status" value="1"/>
</dbReference>
<dbReference type="SUPFAM" id="SSF57903">
    <property type="entry name" value="FYVE/PHD zinc finger"/>
    <property type="match status" value="2"/>
</dbReference>
<evidence type="ECO:0000256" key="7">
    <source>
        <dbReference type="SAM" id="MobiDB-lite"/>
    </source>
</evidence>
<dbReference type="Pfam" id="PF00249">
    <property type="entry name" value="Myb_DNA-binding"/>
    <property type="match status" value="1"/>
</dbReference>
<feature type="region of interest" description="Disordered" evidence="7">
    <location>
        <begin position="235"/>
        <end position="316"/>
    </location>
</feature>
<dbReference type="PROSITE" id="PS51038">
    <property type="entry name" value="BAH"/>
    <property type="match status" value="1"/>
</dbReference>
<dbReference type="PANTHER" id="PTHR47672:SF1">
    <property type="entry name" value="E3 UBIQUITIN-PROTEIN LIGASE SNT2"/>
    <property type="match status" value="1"/>
</dbReference>
<dbReference type="PROSITE" id="PS51805">
    <property type="entry name" value="EPHD"/>
    <property type="match status" value="1"/>
</dbReference>
<evidence type="ECO:0000256" key="2">
    <source>
        <dbReference type="ARBA" id="ARBA00022771"/>
    </source>
</evidence>
<keyword evidence="4" id="KW-0238">DNA-binding</keyword>
<dbReference type="SMART" id="SM00401">
    <property type="entry name" value="ZnF_GATA"/>
    <property type="match status" value="1"/>
</dbReference>
<dbReference type="PANTHER" id="PTHR47672">
    <property type="entry name" value="E3 UBIQUITIN-PROTEIN LIGASE SNT2"/>
    <property type="match status" value="1"/>
</dbReference>
<dbReference type="InterPro" id="IPR000679">
    <property type="entry name" value="Znf_GATA"/>
</dbReference>
<dbReference type="GO" id="GO:0004842">
    <property type="term" value="F:ubiquitin-protein transferase activity"/>
    <property type="evidence" value="ECO:0007669"/>
    <property type="project" value="TreeGrafter"/>
</dbReference>
<feature type="region of interest" description="Disordered" evidence="7">
    <location>
        <begin position="983"/>
        <end position="1020"/>
    </location>
</feature>
<feature type="compositionally biased region" description="Basic residues" evidence="7">
    <location>
        <begin position="401"/>
        <end position="416"/>
    </location>
</feature>
<feature type="compositionally biased region" description="Acidic residues" evidence="7">
    <location>
        <begin position="600"/>
        <end position="611"/>
    </location>
</feature>
<dbReference type="CDD" id="cd15571">
    <property type="entry name" value="ePHD"/>
    <property type="match status" value="1"/>
</dbReference>
<dbReference type="InterPro" id="IPR000949">
    <property type="entry name" value="ELM2_dom"/>
</dbReference>
<dbReference type="SMART" id="SM00717">
    <property type="entry name" value="SANT"/>
    <property type="match status" value="1"/>
</dbReference>
<evidence type="ECO:0000259" key="12">
    <source>
        <dbReference type="PROSITE" id="PS51293"/>
    </source>
</evidence>
<dbReference type="GO" id="GO:0006355">
    <property type="term" value="P:regulation of DNA-templated transcription"/>
    <property type="evidence" value="ECO:0007669"/>
    <property type="project" value="InterPro"/>
</dbReference>
<dbReference type="InterPro" id="IPR001965">
    <property type="entry name" value="Znf_PHD"/>
</dbReference>
<dbReference type="FunFam" id="1.10.10.60:FF:000012">
    <property type="entry name" value="Metastasis-associated 1 family, member 3"/>
    <property type="match status" value="1"/>
</dbReference>
<name>A0A077WDA7_9FUNG</name>
<dbReference type="PROSITE" id="PS01359">
    <property type="entry name" value="ZF_PHD_1"/>
    <property type="match status" value="1"/>
</dbReference>
<dbReference type="EMBL" id="LK023314">
    <property type="protein sequence ID" value="CDS04178.1"/>
    <property type="molecule type" value="Genomic_DNA"/>
</dbReference>
<dbReference type="PROSITE" id="PS51156">
    <property type="entry name" value="ELM2"/>
    <property type="match status" value="1"/>
</dbReference>
<keyword evidence="3" id="KW-0862">Zinc</keyword>
<evidence type="ECO:0000256" key="5">
    <source>
        <dbReference type="ARBA" id="ARBA00023242"/>
    </source>
</evidence>
<dbReference type="InterPro" id="IPR009057">
    <property type="entry name" value="Homeodomain-like_sf"/>
</dbReference>
<dbReference type="InterPro" id="IPR029617">
    <property type="entry name" value="Snt2"/>
</dbReference>
<feature type="region of interest" description="Disordered" evidence="7">
    <location>
        <begin position="357"/>
        <end position="446"/>
    </location>
</feature>
<feature type="compositionally biased region" description="Low complexity" evidence="7">
    <location>
        <begin position="239"/>
        <end position="260"/>
    </location>
</feature>
<dbReference type="SMART" id="SM00249">
    <property type="entry name" value="PHD"/>
    <property type="match status" value="3"/>
</dbReference>
<dbReference type="InterPro" id="IPR043151">
    <property type="entry name" value="BAH_sf"/>
</dbReference>
<dbReference type="InterPro" id="IPR017884">
    <property type="entry name" value="SANT_dom"/>
</dbReference>
<feature type="domain" description="PHD-type" evidence="13">
    <location>
        <begin position="794"/>
        <end position="903"/>
    </location>
</feature>
<dbReference type="InterPro" id="IPR013088">
    <property type="entry name" value="Znf_NHR/GATA"/>
</dbReference>
<dbReference type="GO" id="GO:0043565">
    <property type="term" value="F:sequence-specific DNA binding"/>
    <property type="evidence" value="ECO:0007669"/>
    <property type="project" value="InterPro"/>
</dbReference>
<dbReference type="InterPro" id="IPR019786">
    <property type="entry name" value="Zinc_finger_PHD-type_CS"/>
</dbReference>
<dbReference type="PROSITE" id="PS51293">
    <property type="entry name" value="SANT"/>
    <property type="match status" value="1"/>
</dbReference>
<dbReference type="GO" id="GO:0008270">
    <property type="term" value="F:zinc ion binding"/>
    <property type="evidence" value="ECO:0007669"/>
    <property type="project" value="UniProtKB-KW"/>
</dbReference>
<feature type="compositionally biased region" description="Low complexity" evidence="7">
    <location>
        <begin position="388"/>
        <end position="400"/>
    </location>
</feature>
<evidence type="ECO:0000256" key="3">
    <source>
        <dbReference type="ARBA" id="ARBA00022833"/>
    </source>
</evidence>
<dbReference type="SMART" id="SM00439">
    <property type="entry name" value="BAH"/>
    <property type="match status" value="1"/>
</dbReference>
<dbReference type="GO" id="GO:0003682">
    <property type="term" value="F:chromatin binding"/>
    <property type="evidence" value="ECO:0007669"/>
    <property type="project" value="InterPro"/>
</dbReference>
<dbReference type="InterPro" id="IPR001025">
    <property type="entry name" value="BAH_dom"/>
</dbReference>
<dbReference type="Pfam" id="PF01426">
    <property type="entry name" value="BAH"/>
    <property type="match status" value="1"/>
</dbReference>
<keyword evidence="2 6" id="KW-0863">Zinc-finger</keyword>
<evidence type="ECO:0000259" key="13">
    <source>
        <dbReference type="PROSITE" id="PS51805"/>
    </source>
</evidence>
<feature type="domain" description="GATA-type" evidence="9">
    <location>
        <begin position="624"/>
        <end position="688"/>
    </location>
</feature>
<feature type="domain" description="SANT" evidence="12">
    <location>
        <begin position="509"/>
        <end position="560"/>
    </location>
</feature>
<accession>A0A077WDA7</accession>
<keyword evidence="5" id="KW-0539">Nucleus</keyword>